<protein>
    <recommendedName>
        <fullName evidence="1">Fungal-type protein kinase domain-containing protein</fullName>
    </recommendedName>
</protein>
<organism evidence="2 3">
    <name type="scientific">Pholiota conissans</name>
    <dbReference type="NCBI Taxonomy" id="109636"/>
    <lineage>
        <taxon>Eukaryota</taxon>
        <taxon>Fungi</taxon>
        <taxon>Dikarya</taxon>
        <taxon>Basidiomycota</taxon>
        <taxon>Agaricomycotina</taxon>
        <taxon>Agaricomycetes</taxon>
        <taxon>Agaricomycetidae</taxon>
        <taxon>Agaricales</taxon>
        <taxon>Agaricineae</taxon>
        <taxon>Strophariaceae</taxon>
        <taxon>Pholiota</taxon>
    </lineage>
</organism>
<keyword evidence="3" id="KW-1185">Reference proteome</keyword>
<gene>
    <name evidence="2" type="ORF">BDN70DRAFT_996951</name>
</gene>
<dbReference type="EMBL" id="MU155371">
    <property type="protein sequence ID" value="KAF9474601.1"/>
    <property type="molecule type" value="Genomic_DNA"/>
</dbReference>
<feature type="domain" description="Fungal-type protein kinase" evidence="1">
    <location>
        <begin position="122"/>
        <end position="270"/>
    </location>
</feature>
<accession>A0A9P5YVE3</accession>
<evidence type="ECO:0000259" key="1">
    <source>
        <dbReference type="Pfam" id="PF17667"/>
    </source>
</evidence>
<comment type="caution">
    <text evidence="2">The sequence shown here is derived from an EMBL/GenBank/DDBJ whole genome shotgun (WGS) entry which is preliminary data.</text>
</comment>
<reference evidence="2" key="1">
    <citation type="submission" date="2020-11" db="EMBL/GenBank/DDBJ databases">
        <authorList>
            <consortium name="DOE Joint Genome Institute"/>
            <person name="Ahrendt S."/>
            <person name="Riley R."/>
            <person name="Andreopoulos W."/>
            <person name="Labutti K."/>
            <person name="Pangilinan J."/>
            <person name="Ruiz-Duenas F.J."/>
            <person name="Barrasa J.M."/>
            <person name="Sanchez-Garcia M."/>
            <person name="Camarero S."/>
            <person name="Miyauchi S."/>
            <person name="Serrano A."/>
            <person name="Linde D."/>
            <person name="Babiker R."/>
            <person name="Drula E."/>
            <person name="Ayuso-Fernandez I."/>
            <person name="Pacheco R."/>
            <person name="Padilla G."/>
            <person name="Ferreira P."/>
            <person name="Barriuso J."/>
            <person name="Kellner H."/>
            <person name="Castanera R."/>
            <person name="Alfaro M."/>
            <person name="Ramirez L."/>
            <person name="Pisabarro A.G."/>
            <person name="Kuo A."/>
            <person name="Tritt A."/>
            <person name="Lipzen A."/>
            <person name="He G."/>
            <person name="Yan M."/>
            <person name="Ng V."/>
            <person name="Cullen D."/>
            <person name="Martin F."/>
            <person name="Rosso M.-N."/>
            <person name="Henrissat B."/>
            <person name="Hibbett D."/>
            <person name="Martinez A.T."/>
            <person name="Grigoriev I.V."/>
        </authorList>
    </citation>
    <scope>NUCLEOTIDE SEQUENCE</scope>
    <source>
        <strain evidence="2">CIRM-BRFM 674</strain>
    </source>
</reference>
<dbReference type="OrthoDB" id="5569250at2759"/>
<name>A0A9P5YVE3_9AGAR</name>
<dbReference type="Proteomes" id="UP000807469">
    <property type="component" value="Unassembled WGS sequence"/>
</dbReference>
<dbReference type="AlphaFoldDB" id="A0A9P5YVE3"/>
<dbReference type="InterPro" id="IPR040976">
    <property type="entry name" value="Pkinase_fungal"/>
</dbReference>
<proteinExistence type="predicted"/>
<sequence>MPLTASLNIMILHTSTRLSSYSITVIADSDFLPISRGPDRQGSTDDLVREYPALMDRDGIQKMLSSVNYGTNLQINLTGRSLRVDRSVICNASKTIGTSKIGEQNESYEKVTERCGSVGFSRGSLKDSQFSSMQPLPKKYPAEQIKIRRDERILIVKIAAKFRPISELNTSENLLTSVRDIFKSYRQLYEAEDFLTHDIGMNDVLYSMIDDKIFGVLGDYDLVFNLKDLGGPCSRGACAPAFMALELLEGPSQRQYRHGLESLFYILLIITSGGRDGRLCEWFDMDRRYCQYFRNVKAAFVTYKKDPQVIDNFKNLANLILGLRNMFADGFAAKRAASRAMSDGSPIPDFDVVTLDGNIDFDKVEKILLVSDN</sequence>
<dbReference type="Pfam" id="PF17667">
    <property type="entry name" value="Pkinase_fungal"/>
    <property type="match status" value="1"/>
</dbReference>
<evidence type="ECO:0000313" key="2">
    <source>
        <dbReference type="EMBL" id="KAF9474601.1"/>
    </source>
</evidence>
<evidence type="ECO:0000313" key="3">
    <source>
        <dbReference type="Proteomes" id="UP000807469"/>
    </source>
</evidence>